<dbReference type="Pfam" id="PF02082">
    <property type="entry name" value="Rrf2"/>
    <property type="match status" value="1"/>
</dbReference>
<dbReference type="PROSITE" id="PS01332">
    <property type="entry name" value="HTH_RRF2_1"/>
    <property type="match status" value="1"/>
</dbReference>
<dbReference type="PROSITE" id="PS51197">
    <property type="entry name" value="HTH_RRF2_2"/>
    <property type="match status" value="1"/>
</dbReference>
<gene>
    <name evidence="1" type="ORF">Ga0074812_106282</name>
</gene>
<dbReference type="SUPFAM" id="SSF46785">
    <property type="entry name" value="Winged helix' DNA-binding domain"/>
    <property type="match status" value="1"/>
</dbReference>
<reference evidence="2" key="1">
    <citation type="submission" date="2015-11" db="EMBL/GenBank/DDBJ databases">
        <authorList>
            <person name="Varghese N."/>
        </authorList>
    </citation>
    <scope>NUCLEOTIDE SEQUENCE [LARGE SCALE GENOMIC DNA]</scope>
    <source>
        <strain evidence="2">DSM 45899</strain>
    </source>
</reference>
<evidence type="ECO:0000313" key="1">
    <source>
        <dbReference type="EMBL" id="CUU56027.1"/>
    </source>
</evidence>
<dbReference type="InterPro" id="IPR036388">
    <property type="entry name" value="WH-like_DNA-bd_sf"/>
</dbReference>
<dbReference type="Proteomes" id="UP000198802">
    <property type="component" value="Unassembled WGS sequence"/>
</dbReference>
<dbReference type="AlphaFoldDB" id="A0A0S4QK74"/>
<dbReference type="PANTHER" id="PTHR33221:SF13">
    <property type="entry name" value="TRANSCRIPTIONAL REGULATOR-RELATED"/>
    <property type="match status" value="1"/>
</dbReference>
<sequence length="159" mass="16701">MKLSNGVEWALHCCVSIGQSKAPVPAARLAELHGVAPAYLAKHLQALSRAGIVRSTPGPTGGYAFTRPAAQITVLQVVQAIDGPEPAFRCTEIRRNGPLAVPDDQCSGQCAIARAMAAAEQAWRDALAGVSIDDLGRGIDEDSSGTAMRAVREWLADAR</sequence>
<evidence type="ECO:0000313" key="2">
    <source>
        <dbReference type="Proteomes" id="UP000198802"/>
    </source>
</evidence>
<name>A0A0S4QK74_9ACTN</name>
<dbReference type="RefSeq" id="WP_091275436.1">
    <property type="nucleotide sequence ID" value="NZ_FAOZ01000006.1"/>
</dbReference>
<dbReference type="EMBL" id="FAOZ01000006">
    <property type="protein sequence ID" value="CUU56027.1"/>
    <property type="molecule type" value="Genomic_DNA"/>
</dbReference>
<dbReference type="GO" id="GO:0003700">
    <property type="term" value="F:DNA-binding transcription factor activity"/>
    <property type="evidence" value="ECO:0007669"/>
    <property type="project" value="TreeGrafter"/>
</dbReference>
<dbReference type="Gene3D" id="1.10.10.10">
    <property type="entry name" value="Winged helix-like DNA-binding domain superfamily/Winged helix DNA-binding domain"/>
    <property type="match status" value="1"/>
</dbReference>
<dbReference type="PANTHER" id="PTHR33221">
    <property type="entry name" value="WINGED HELIX-TURN-HELIX TRANSCRIPTIONAL REGULATOR, RRF2 FAMILY"/>
    <property type="match status" value="1"/>
</dbReference>
<keyword evidence="2" id="KW-1185">Reference proteome</keyword>
<proteinExistence type="predicted"/>
<dbReference type="InterPro" id="IPR030489">
    <property type="entry name" value="TR_Rrf2-type_CS"/>
</dbReference>
<dbReference type="GO" id="GO:0005829">
    <property type="term" value="C:cytosol"/>
    <property type="evidence" value="ECO:0007669"/>
    <property type="project" value="TreeGrafter"/>
</dbReference>
<organism evidence="1 2">
    <name type="scientific">Parafrankia irregularis</name>
    <dbReference type="NCBI Taxonomy" id="795642"/>
    <lineage>
        <taxon>Bacteria</taxon>
        <taxon>Bacillati</taxon>
        <taxon>Actinomycetota</taxon>
        <taxon>Actinomycetes</taxon>
        <taxon>Frankiales</taxon>
        <taxon>Frankiaceae</taxon>
        <taxon>Parafrankia</taxon>
    </lineage>
</organism>
<accession>A0A0S4QK74</accession>
<dbReference type="NCBIfam" id="TIGR00738">
    <property type="entry name" value="rrf2_super"/>
    <property type="match status" value="1"/>
</dbReference>
<protein>
    <submittedName>
        <fullName evidence="1">Rrf2 family protein</fullName>
    </submittedName>
</protein>
<dbReference type="InterPro" id="IPR036390">
    <property type="entry name" value="WH_DNA-bd_sf"/>
</dbReference>
<dbReference type="InterPro" id="IPR000944">
    <property type="entry name" value="Tscrpt_reg_Rrf2"/>
</dbReference>